<dbReference type="InterPro" id="IPR037923">
    <property type="entry name" value="HTH-like"/>
</dbReference>
<dbReference type="PROSITE" id="PS01124">
    <property type="entry name" value="HTH_ARAC_FAMILY_2"/>
    <property type="match status" value="1"/>
</dbReference>
<keyword evidence="1" id="KW-0805">Transcription regulation</keyword>
<dbReference type="Gene3D" id="1.10.10.60">
    <property type="entry name" value="Homeodomain-like"/>
    <property type="match status" value="2"/>
</dbReference>
<dbReference type="GO" id="GO:0003700">
    <property type="term" value="F:DNA-binding transcription factor activity"/>
    <property type="evidence" value="ECO:0007669"/>
    <property type="project" value="InterPro"/>
</dbReference>
<sequence>MRDEKREAGCLFHFDNHLSKDESTFGSIELYQIGELCCESGYEVEPHFQYCYEISYIVSGSGYFYIDDECVRVGEGDIFFNSVGHIHRIRTGSSQPLRYVYMGFMFNDLADEEFAPIHTFFRSASYYHSKDTHNLMLPFYRNIDEFYSQKPYSNIMIKNYLEEIIVLSYRAFTEKAGSSTRYSPQKSPNSVGYTVYSVIRFIENHLFELGSIKSIAEKLGYSYTYLSHTFKNKTGMTLQRYISLKKIEKAMEMLNYGDISINQIATKLGYETLQSFSKAFSRIMGYPPSLYKSKRQEEALPEQ</sequence>
<dbReference type="Proteomes" id="UP000266340">
    <property type="component" value="Unassembled WGS sequence"/>
</dbReference>
<feature type="domain" description="HTH araC/xylS-type" evidence="4">
    <location>
        <begin position="196"/>
        <end position="294"/>
    </location>
</feature>
<protein>
    <submittedName>
        <fullName evidence="5">AraC family transcriptional regulator</fullName>
    </submittedName>
</protein>
<name>A0A398CKQ8_9BACL</name>
<accession>A0A398CKQ8</accession>
<dbReference type="InterPro" id="IPR009057">
    <property type="entry name" value="Homeodomain-like_sf"/>
</dbReference>
<evidence type="ECO:0000256" key="1">
    <source>
        <dbReference type="ARBA" id="ARBA00023015"/>
    </source>
</evidence>
<evidence type="ECO:0000259" key="4">
    <source>
        <dbReference type="PROSITE" id="PS01124"/>
    </source>
</evidence>
<gene>
    <name evidence="5" type="ORF">D3H35_29980</name>
</gene>
<keyword evidence="3" id="KW-0804">Transcription</keyword>
<keyword evidence="2" id="KW-0238">DNA-binding</keyword>
<dbReference type="InterPro" id="IPR014710">
    <property type="entry name" value="RmlC-like_jellyroll"/>
</dbReference>
<keyword evidence="6" id="KW-1185">Reference proteome</keyword>
<dbReference type="SMART" id="SM00342">
    <property type="entry name" value="HTH_ARAC"/>
    <property type="match status" value="1"/>
</dbReference>
<dbReference type="InterPro" id="IPR018062">
    <property type="entry name" value="HTH_AraC-typ_CS"/>
</dbReference>
<dbReference type="SUPFAM" id="SSF46689">
    <property type="entry name" value="Homeodomain-like"/>
    <property type="match status" value="2"/>
</dbReference>
<reference evidence="5 6" key="1">
    <citation type="submission" date="2018-09" db="EMBL/GenBank/DDBJ databases">
        <title>Cohnella cavernae sp. nov., isolated from a karst cave.</title>
        <authorList>
            <person name="Zhu H."/>
        </authorList>
    </citation>
    <scope>NUCLEOTIDE SEQUENCE [LARGE SCALE GENOMIC DNA]</scope>
    <source>
        <strain evidence="5 6">K2E09-144</strain>
    </source>
</reference>
<evidence type="ECO:0000313" key="6">
    <source>
        <dbReference type="Proteomes" id="UP000266340"/>
    </source>
</evidence>
<dbReference type="EMBL" id="QXJM01000063">
    <property type="protein sequence ID" value="RIE00261.1"/>
    <property type="molecule type" value="Genomic_DNA"/>
</dbReference>
<dbReference type="InterPro" id="IPR018060">
    <property type="entry name" value="HTH_AraC"/>
</dbReference>
<dbReference type="OrthoDB" id="625043at2"/>
<dbReference type="Pfam" id="PF12833">
    <property type="entry name" value="HTH_18"/>
    <property type="match status" value="1"/>
</dbReference>
<dbReference type="PANTHER" id="PTHR43280">
    <property type="entry name" value="ARAC-FAMILY TRANSCRIPTIONAL REGULATOR"/>
    <property type="match status" value="1"/>
</dbReference>
<organism evidence="5 6">
    <name type="scientific">Cohnella faecalis</name>
    <dbReference type="NCBI Taxonomy" id="2315694"/>
    <lineage>
        <taxon>Bacteria</taxon>
        <taxon>Bacillati</taxon>
        <taxon>Bacillota</taxon>
        <taxon>Bacilli</taxon>
        <taxon>Bacillales</taxon>
        <taxon>Paenibacillaceae</taxon>
        <taxon>Cohnella</taxon>
    </lineage>
</organism>
<dbReference type="AlphaFoldDB" id="A0A398CKQ8"/>
<evidence type="ECO:0000256" key="3">
    <source>
        <dbReference type="ARBA" id="ARBA00023163"/>
    </source>
</evidence>
<dbReference type="Pfam" id="PF02311">
    <property type="entry name" value="AraC_binding"/>
    <property type="match status" value="1"/>
</dbReference>
<evidence type="ECO:0000256" key="2">
    <source>
        <dbReference type="ARBA" id="ARBA00023125"/>
    </source>
</evidence>
<dbReference type="InterPro" id="IPR003313">
    <property type="entry name" value="AraC-bd"/>
</dbReference>
<comment type="caution">
    <text evidence="5">The sequence shown here is derived from an EMBL/GenBank/DDBJ whole genome shotgun (WGS) entry which is preliminary data.</text>
</comment>
<dbReference type="SUPFAM" id="SSF51215">
    <property type="entry name" value="Regulatory protein AraC"/>
    <property type="match status" value="1"/>
</dbReference>
<dbReference type="GO" id="GO:0043565">
    <property type="term" value="F:sequence-specific DNA binding"/>
    <property type="evidence" value="ECO:0007669"/>
    <property type="project" value="InterPro"/>
</dbReference>
<dbReference type="Gene3D" id="2.60.120.10">
    <property type="entry name" value="Jelly Rolls"/>
    <property type="match status" value="1"/>
</dbReference>
<dbReference type="PROSITE" id="PS00041">
    <property type="entry name" value="HTH_ARAC_FAMILY_1"/>
    <property type="match status" value="1"/>
</dbReference>
<evidence type="ECO:0000313" key="5">
    <source>
        <dbReference type="EMBL" id="RIE00261.1"/>
    </source>
</evidence>
<dbReference type="CDD" id="cd02208">
    <property type="entry name" value="cupin_RmlC-like"/>
    <property type="match status" value="1"/>
</dbReference>
<dbReference type="RefSeq" id="WP_119152715.1">
    <property type="nucleotide sequence ID" value="NZ_JBHSOV010000010.1"/>
</dbReference>
<dbReference type="PANTHER" id="PTHR43280:SF28">
    <property type="entry name" value="HTH-TYPE TRANSCRIPTIONAL ACTIVATOR RHAS"/>
    <property type="match status" value="1"/>
</dbReference>
<proteinExistence type="predicted"/>